<gene>
    <name evidence="1" type="ORF">H1BulkLitter4240_000003</name>
</gene>
<protein>
    <submittedName>
        <fullName evidence="1">Uncharacterized protein</fullName>
    </submittedName>
</protein>
<sequence length="556" mass="63217">GLPQGFDPHMFYEYRYLSNLKTATGLEALLLKYIPWSVHKSFVFAIDPLRDFKVAPHRITPKNRQRKSAVVSVLTSQRKRTNNFRATSHSQTPNYNGISVCWSPGRIERLDASATQVAALTTQPALTQEINDTTRRTRLIGSEQGTMDSFQGFMSSPARRVDKVNRYDYIYHPAAGIPSSDCTARGGDANRGSDSIDLWWSDIGPTAAVLFPSTLNNLRTSELAYLENLISRNVLAMFKDWSPNRRDYTLFRNVVELRDVPRSINSLNDTLRNFRSLFVSLGTKPKLRDSVFDLRKVGGNIPSEYLSYHFGWKQLYKDLMDLLALPEKMSKKYAFLIKRAGKPTTFRTKRNFLSALSEGVSGFDYDTSPYESGVTSTHRLERETELRLVINATFDFPPPDAVSLKVKSFLDQIGAVPRPTDLYNLIPWTWLIDWFTGLGNYVEVIDNINRDTTLINWGMITGQTKGRLVTNFKSKSDRLVVTTEDFVGRSEVLTYAENNHTSFYQYECRIRKDAATALSVNTTSDPRLSVYQKSILGALLAQRLDHTTPRTFRPRG</sequence>
<proteinExistence type="predicted"/>
<evidence type="ECO:0000313" key="1">
    <source>
        <dbReference type="EMBL" id="QDH90989.1"/>
    </source>
</evidence>
<dbReference type="EMBL" id="MN035932">
    <property type="protein sequence ID" value="QDH90989.1"/>
    <property type="molecule type" value="Genomic_RNA"/>
</dbReference>
<organism evidence="1">
    <name type="scientific">Leviviridae sp</name>
    <dbReference type="NCBI Taxonomy" id="2027243"/>
    <lineage>
        <taxon>Viruses</taxon>
        <taxon>Riboviria</taxon>
        <taxon>Orthornavirae</taxon>
        <taxon>Lenarviricota</taxon>
        <taxon>Leviviricetes</taxon>
        <taxon>Norzivirales</taxon>
        <taxon>Fiersviridae</taxon>
    </lineage>
</organism>
<reference evidence="1" key="1">
    <citation type="submission" date="2019-05" db="EMBL/GenBank/DDBJ databases">
        <title>Metatranscriptomic reconstruction reveals RNA viruses with the potential to shape carbon cycling in soil.</title>
        <authorList>
            <person name="Starr E.P."/>
            <person name="Nuccio E."/>
            <person name="Pett-Ridge J."/>
            <person name="Banfield J.F."/>
            <person name="Firestone M.K."/>
        </authorList>
    </citation>
    <scope>NUCLEOTIDE SEQUENCE</scope>
    <source>
        <strain evidence="1">H1_Bulk_Litter_4_scaffold_240</strain>
    </source>
</reference>
<accession>A0A514DBL3</accession>
<name>A0A514DBL3_9VIRU</name>
<feature type="non-terminal residue" evidence="1">
    <location>
        <position position="1"/>
    </location>
</feature>